<dbReference type="STRING" id="926569.ANT_03420"/>
<accession>E8N041</accession>
<dbReference type="Proteomes" id="UP000008922">
    <property type="component" value="Chromosome"/>
</dbReference>
<dbReference type="PROSITE" id="PS50093">
    <property type="entry name" value="PKD"/>
    <property type="match status" value="3"/>
</dbReference>
<dbReference type="KEGG" id="atm:ANT_03420"/>
<dbReference type="PANTHER" id="PTHR36842:SF1">
    <property type="entry name" value="PROTEIN TOLB"/>
    <property type="match status" value="1"/>
</dbReference>
<reference evidence="2 3" key="1">
    <citation type="submission" date="2010-12" db="EMBL/GenBank/DDBJ databases">
        <title>Whole genome sequence of Anaerolinea thermophila UNI-1.</title>
        <authorList>
            <person name="Narita-Yamada S."/>
            <person name="Kishi E."/>
            <person name="Watanabe Y."/>
            <person name="Takasaki K."/>
            <person name="Ankai A."/>
            <person name="Oguchi A."/>
            <person name="Fukui S."/>
            <person name="Takahashi M."/>
            <person name="Yashiro I."/>
            <person name="Hosoyama A."/>
            <person name="Sekiguchi Y."/>
            <person name="Hanada S."/>
            <person name="Fujita N."/>
        </authorList>
    </citation>
    <scope>NUCLEOTIDE SEQUENCE [LARGE SCALE GENOMIC DNA]</scope>
    <source>
        <strain evidence="3">DSM 14523 / JCM 11388 / NBRC 100420 / UNI-1</strain>
    </source>
</reference>
<protein>
    <recommendedName>
        <fullName evidence="1">PKD domain-containing protein</fullName>
    </recommendedName>
</protein>
<dbReference type="SUPFAM" id="SSF49299">
    <property type="entry name" value="PKD domain"/>
    <property type="match status" value="3"/>
</dbReference>
<dbReference type="InterPro" id="IPR035986">
    <property type="entry name" value="PKD_dom_sf"/>
</dbReference>
<sequence>MKRFFCIFLLMTFLLGGCIPSDFNFGLKAEIETSSELGPDTLARIDAVNQTLATGMEIGPETRQVIRELNETIRQGVKAGFDEATLKRVDSLLRVVEDGVKIGLDEDTLSTLNGMVDTIDRMPGNWENSATEIIRTLERSGGTLAGRMADEIKVVMAEARLNMQQMTAMAGTEFRCNVDFLGSKAGATLQEFIGHSLVGRLRNILAGGTAAEPIPTPWVCQVIPERIDLVKVGDRMLFEMGILTLTGYNYTDANSPRAYIADEAGNPLPNLTLYPYRTSPYQIQLNLQGLDFSAIPPRSRIVFQWPNEPETSGVAILFPNEGAPVARFTFTPTGGNAPLTVQFTDTSEGSPSQWQWDFGDGSTSNERNPTHTFLESRSYTVQLTVSNPLGSSSVSQVLSVGETLVADFSFSVRQGVAPLIVEFTDRSSGAPTAWEWDFGDGERSTEQNPIHVYMVPRPEGYTVTLRVSKDGQTAAKTGADRILVYEKLQADFVADPTSGKSPLTVAFRDTSTGSNIIAWQWDFGDGSTSDQRNPTHTYSANNLYDVTLTVTNSMGETSTKTRRGYINAFQIVRLPRPGFILPPLFSILQDIEAYTLNFTLNGGQKLDIQVPYEKYVCGVIGMEALSGDIQENGTGDILKAYLFRQYSPALGKEGWWLDADFRSHNTNEKWGVDILCLNRKSEGGAFLYKEFRSLEGGEKHNTGIFTADYYFCGIVGQMALNGDIYEYGTHEVLWQARMDGSGPEWQIVVDFITHSEKPEERWDVEVLCLKKGAFLATDNPVFKTDTIEHFSPPAYLTSISTEDYACGVAGIAFKYGDIDENGTHPIVFTANMRPHPDSSVKVWMVNANFLTHGRDELITADVLCVNRAYIKGGTPPP</sequence>
<dbReference type="EMBL" id="AP012029">
    <property type="protein sequence ID" value="BAJ62376.1"/>
    <property type="molecule type" value="Genomic_DNA"/>
</dbReference>
<dbReference type="FunFam" id="2.60.40.10:FF:000270">
    <property type="entry name" value="Cell surface protein"/>
    <property type="match status" value="3"/>
</dbReference>
<dbReference type="Pfam" id="PF18911">
    <property type="entry name" value="PKD_4"/>
    <property type="match status" value="3"/>
</dbReference>
<dbReference type="HOGENOM" id="CLU_327804_0_0_0"/>
<dbReference type="Gene3D" id="2.60.40.10">
    <property type="entry name" value="Immunoglobulins"/>
    <property type="match status" value="3"/>
</dbReference>
<dbReference type="InParanoid" id="E8N041"/>
<dbReference type="AlphaFoldDB" id="E8N041"/>
<proteinExistence type="predicted"/>
<keyword evidence="3" id="KW-1185">Reference proteome</keyword>
<dbReference type="SMART" id="SM00089">
    <property type="entry name" value="PKD"/>
    <property type="match status" value="3"/>
</dbReference>
<dbReference type="OrthoDB" id="9790784at2"/>
<feature type="domain" description="PKD" evidence="1">
    <location>
        <begin position="488"/>
        <end position="561"/>
    </location>
</feature>
<dbReference type="InterPro" id="IPR013783">
    <property type="entry name" value="Ig-like_fold"/>
</dbReference>
<dbReference type="CDD" id="cd00146">
    <property type="entry name" value="PKD"/>
    <property type="match status" value="3"/>
</dbReference>
<evidence type="ECO:0000259" key="1">
    <source>
        <dbReference type="PROSITE" id="PS50093"/>
    </source>
</evidence>
<dbReference type="PROSITE" id="PS51257">
    <property type="entry name" value="PROKAR_LIPOPROTEIN"/>
    <property type="match status" value="1"/>
</dbReference>
<evidence type="ECO:0000313" key="3">
    <source>
        <dbReference type="Proteomes" id="UP000008922"/>
    </source>
</evidence>
<feature type="domain" description="PKD" evidence="1">
    <location>
        <begin position="324"/>
        <end position="400"/>
    </location>
</feature>
<gene>
    <name evidence="2" type="ordered locus">ANT_03420</name>
</gene>
<dbReference type="eggNOG" id="COG3291">
    <property type="taxonomic scope" value="Bacteria"/>
</dbReference>
<feature type="domain" description="PKD" evidence="1">
    <location>
        <begin position="404"/>
        <end position="456"/>
    </location>
</feature>
<dbReference type="InterPro" id="IPR022409">
    <property type="entry name" value="PKD/Chitinase_dom"/>
</dbReference>
<dbReference type="RefSeq" id="WP_013558773.1">
    <property type="nucleotide sequence ID" value="NC_014960.1"/>
</dbReference>
<organism evidence="2 3">
    <name type="scientific">Anaerolinea thermophila (strain DSM 14523 / JCM 11388 / NBRC 100420 / UNI-1)</name>
    <dbReference type="NCBI Taxonomy" id="926569"/>
    <lineage>
        <taxon>Bacteria</taxon>
        <taxon>Bacillati</taxon>
        <taxon>Chloroflexota</taxon>
        <taxon>Anaerolineae</taxon>
        <taxon>Anaerolineales</taxon>
        <taxon>Anaerolineaceae</taxon>
        <taxon>Anaerolinea</taxon>
    </lineage>
</organism>
<name>E8N041_ANATU</name>
<dbReference type="PANTHER" id="PTHR36842">
    <property type="entry name" value="PROTEIN TOLB HOMOLOG"/>
    <property type="match status" value="1"/>
</dbReference>
<dbReference type="InterPro" id="IPR000601">
    <property type="entry name" value="PKD_dom"/>
</dbReference>
<evidence type="ECO:0000313" key="2">
    <source>
        <dbReference type="EMBL" id="BAJ62376.1"/>
    </source>
</evidence>